<dbReference type="AlphaFoldDB" id="A0A5B8U0Z8"/>
<evidence type="ECO:0000313" key="4">
    <source>
        <dbReference type="Proteomes" id="UP000321805"/>
    </source>
</evidence>
<keyword evidence="2" id="KW-0812">Transmembrane</keyword>
<gene>
    <name evidence="3" type="ORF">FSW04_03235</name>
</gene>
<sequence>MLVAASNTLPTNSGYVVAAYLVFLALILVYVAIMAAKLARVGREVAEIDDLEQRRAQQAGDDDARGPASGARSGQVGGHV</sequence>
<evidence type="ECO:0008006" key="5">
    <source>
        <dbReference type="Google" id="ProtNLM"/>
    </source>
</evidence>
<dbReference type="KEGG" id="bsol:FSW04_03235"/>
<keyword evidence="4" id="KW-1185">Reference proteome</keyword>
<protein>
    <recommendedName>
        <fullName evidence="5">CcmD family protein</fullName>
    </recommendedName>
</protein>
<dbReference type="RefSeq" id="WP_146916198.1">
    <property type="nucleotide sequence ID" value="NZ_CP042430.1"/>
</dbReference>
<keyword evidence="2" id="KW-1133">Transmembrane helix</keyword>
<proteinExistence type="predicted"/>
<evidence type="ECO:0000256" key="2">
    <source>
        <dbReference type="SAM" id="Phobius"/>
    </source>
</evidence>
<organism evidence="3 4">
    <name type="scientific">Baekduia soli</name>
    <dbReference type="NCBI Taxonomy" id="496014"/>
    <lineage>
        <taxon>Bacteria</taxon>
        <taxon>Bacillati</taxon>
        <taxon>Actinomycetota</taxon>
        <taxon>Thermoleophilia</taxon>
        <taxon>Solirubrobacterales</taxon>
        <taxon>Baekduiaceae</taxon>
        <taxon>Baekduia</taxon>
    </lineage>
</organism>
<dbReference type="EMBL" id="CP042430">
    <property type="protein sequence ID" value="QEC46693.1"/>
    <property type="molecule type" value="Genomic_DNA"/>
</dbReference>
<feature type="region of interest" description="Disordered" evidence="1">
    <location>
        <begin position="53"/>
        <end position="80"/>
    </location>
</feature>
<evidence type="ECO:0000256" key="1">
    <source>
        <dbReference type="SAM" id="MobiDB-lite"/>
    </source>
</evidence>
<name>A0A5B8U0Z8_9ACTN</name>
<dbReference type="OrthoDB" id="9977888at2"/>
<feature type="transmembrane region" description="Helical" evidence="2">
    <location>
        <begin position="12"/>
        <end position="33"/>
    </location>
</feature>
<evidence type="ECO:0000313" key="3">
    <source>
        <dbReference type="EMBL" id="QEC46693.1"/>
    </source>
</evidence>
<keyword evidence="2" id="KW-0472">Membrane</keyword>
<accession>A0A5B8U0Z8</accession>
<dbReference type="Proteomes" id="UP000321805">
    <property type="component" value="Chromosome"/>
</dbReference>
<reference evidence="3 4" key="1">
    <citation type="journal article" date="2018" name="J. Microbiol.">
        <title>Baekduia soli gen. nov., sp. nov., a novel bacterium isolated from the soil of Baekdu Mountain and proposal of a novel family name, Baekduiaceae fam. nov.</title>
        <authorList>
            <person name="An D.S."/>
            <person name="Siddiqi M.Z."/>
            <person name="Kim K.H."/>
            <person name="Yu H.S."/>
            <person name="Im W.T."/>
        </authorList>
    </citation>
    <scope>NUCLEOTIDE SEQUENCE [LARGE SCALE GENOMIC DNA]</scope>
    <source>
        <strain evidence="3 4">BR7-21</strain>
    </source>
</reference>